<evidence type="ECO:0000313" key="2">
    <source>
        <dbReference type="EMBL" id="GET44495.1"/>
    </source>
</evidence>
<reference evidence="2" key="1">
    <citation type="submission" date="2019-10" db="EMBL/GenBank/DDBJ databases">
        <title>Draft genome sequece of Microseira wollei NIES-4236.</title>
        <authorList>
            <person name="Yamaguchi H."/>
            <person name="Suzuki S."/>
            <person name="Kawachi M."/>
        </authorList>
    </citation>
    <scope>NUCLEOTIDE SEQUENCE</scope>
    <source>
        <strain evidence="2">NIES-4236</strain>
    </source>
</reference>
<proteinExistence type="predicted"/>
<dbReference type="GO" id="GO:0003676">
    <property type="term" value="F:nucleic acid binding"/>
    <property type="evidence" value="ECO:0007669"/>
    <property type="project" value="InterPro"/>
</dbReference>
<dbReference type="GO" id="GO:0004519">
    <property type="term" value="F:endonuclease activity"/>
    <property type="evidence" value="ECO:0007669"/>
    <property type="project" value="InterPro"/>
</dbReference>
<dbReference type="Gene3D" id="1.10.30.50">
    <property type="match status" value="1"/>
</dbReference>
<dbReference type="Pfam" id="PF01844">
    <property type="entry name" value="HNH"/>
    <property type="match status" value="1"/>
</dbReference>
<name>A0AAV3XR31_9CYAN</name>
<feature type="domain" description="HNH" evidence="1">
    <location>
        <begin position="9"/>
        <end position="53"/>
    </location>
</feature>
<dbReference type="EMBL" id="BLAY01000376">
    <property type="protein sequence ID" value="GET44495.1"/>
    <property type="molecule type" value="Genomic_DNA"/>
</dbReference>
<dbReference type="InterPro" id="IPR002711">
    <property type="entry name" value="HNH"/>
</dbReference>
<protein>
    <recommendedName>
        <fullName evidence="1">HNH domain-containing protein</fullName>
    </recommendedName>
</protein>
<accession>A0AAV3XR31</accession>
<dbReference type="CDD" id="cd00085">
    <property type="entry name" value="HNHc"/>
    <property type="match status" value="1"/>
</dbReference>
<evidence type="ECO:0000259" key="1">
    <source>
        <dbReference type="Pfam" id="PF01844"/>
    </source>
</evidence>
<dbReference type="AlphaFoldDB" id="A0AAV3XR31"/>
<dbReference type="InterPro" id="IPR003615">
    <property type="entry name" value="HNH_nuc"/>
</dbReference>
<gene>
    <name evidence="2" type="ORF">MiSe_93250</name>
</gene>
<evidence type="ECO:0000313" key="3">
    <source>
        <dbReference type="Proteomes" id="UP001050975"/>
    </source>
</evidence>
<organism evidence="2 3">
    <name type="scientific">Microseira wollei NIES-4236</name>
    <dbReference type="NCBI Taxonomy" id="2530354"/>
    <lineage>
        <taxon>Bacteria</taxon>
        <taxon>Bacillati</taxon>
        <taxon>Cyanobacteriota</taxon>
        <taxon>Cyanophyceae</taxon>
        <taxon>Oscillatoriophycideae</taxon>
        <taxon>Aerosakkonematales</taxon>
        <taxon>Aerosakkonemataceae</taxon>
        <taxon>Microseira</taxon>
    </lineage>
</organism>
<comment type="caution">
    <text evidence="2">The sequence shown here is derived from an EMBL/GenBank/DDBJ whole genome shotgun (WGS) entry which is preliminary data.</text>
</comment>
<sequence>MLQQQKGKCPWCGMHFLDRDVMAEDQITPRSLGSKDYWSNRQLLHRHCHDEKTAIDLIKIREKKHSDILNKLSHFWEEVEWEWIEDIPVYKG</sequence>
<dbReference type="Proteomes" id="UP001050975">
    <property type="component" value="Unassembled WGS sequence"/>
</dbReference>
<dbReference type="GO" id="GO:0008270">
    <property type="term" value="F:zinc ion binding"/>
    <property type="evidence" value="ECO:0007669"/>
    <property type="project" value="InterPro"/>
</dbReference>
<keyword evidence="3" id="KW-1185">Reference proteome</keyword>